<dbReference type="PANTHER" id="PTHR46769">
    <property type="entry name" value="POLYCYSTIC KIDNEY AND HEPATIC DISEASE 1 (AUTOSOMAL RECESSIVE)-LIKE 1"/>
    <property type="match status" value="1"/>
</dbReference>
<keyword evidence="1" id="KW-0732">Signal</keyword>
<evidence type="ECO:0000259" key="3">
    <source>
        <dbReference type="SMART" id="SM00429"/>
    </source>
</evidence>
<dbReference type="Pfam" id="PF01833">
    <property type="entry name" value="TIG"/>
    <property type="match status" value="22"/>
</dbReference>
<dbReference type="RefSeq" id="WP_170115641.1">
    <property type="nucleotide sequence ID" value="NZ_CP022163.1"/>
</dbReference>
<feature type="domain" description="IPT/TIG" evidence="3">
    <location>
        <begin position="1352"/>
        <end position="1435"/>
    </location>
</feature>
<feature type="domain" description="IPT/TIG" evidence="3">
    <location>
        <begin position="854"/>
        <end position="932"/>
    </location>
</feature>
<accession>A0A250IPB6</accession>
<feature type="region of interest" description="Disordered" evidence="2">
    <location>
        <begin position="2130"/>
        <end position="2152"/>
    </location>
</feature>
<dbReference type="EMBL" id="CP022163">
    <property type="protein sequence ID" value="ATB33021.1"/>
    <property type="molecule type" value="Genomic_DNA"/>
</dbReference>
<evidence type="ECO:0000256" key="2">
    <source>
        <dbReference type="SAM" id="MobiDB-lite"/>
    </source>
</evidence>
<feature type="domain" description="IPT/TIG" evidence="3">
    <location>
        <begin position="690"/>
        <end position="769"/>
    </location>
</feature>
<feature type="domain" description="IPT/TIG" evidence="3">
    <location>
        <begin position="527"/>
        <end position="606"/>
    </location>
</feature>
<feature type="domain" description="IPT/TIG" evidence="3">
    <location>
        <begin position="1017"/>
        <end position="1097"/>
    </location>
</feature>
<dbReference type="KEGG" id="mbd:MEBOL_006510"/>
<dbReference type="SMART" id="SM00429">
    <property type="entry name" value="IPT"/>
    <property type="match status" value="22"/>
</dbReference>
<dbReference type="InterPro" id="IPR052387">
    <property type="entry name" value="Fibrocystin"/>
</dbReference>
<feature type="domain" description="IPT/TIG" evidence="3">
    <location>
        <begin position="1267"/>
        <end position="1350"/>
    </location>
</feature>
<feature type="domain" description="IPT/TIG" evidence="3">
    <location>
        <begin position="2048"/>
        <end position="2132"/>
    </location>
</feature>
<protein>
    <recommendedName>
        <fullName evidence="3">IPT/TIG domain-containing protein</fullName>
    </recommendedName>
</protein>
<dbReference type="InterPro" id="IPR014756">
    <property type="entry name" value="Ig_E-set"/>
</dbReference>
<feature type="domain" description="IPT/TIG" evidence="3">
    <location>
        <begin position="283"/>
        <end position="361"/>
    </location>
</feature>
<feature type="domain" description="IPT/TIG" evidence="3">
    <location>
        <begin position="1961"/>
        <end position="2044"/>
    </location>
</feature>
<feature type="domain" description="IPT/TIG" evidence="3">
    <location>
        <begin position="1787"/>
        <end position="1870"/>
    </location>
</feature>
<proteinExistence type="predicted"/>
<reference evidence="4 5" key="1">
    <citation type="submission" date="2017-06" db="EMBL/GenBank/DDBJ databases">
        <authorList>
            <person name="Kim H.J."/>
            <person name="Triplett B.A."/>
        </authorList>
    </citation>
    <scope>NUCLEOTIDE SEQUENCE [LARGE SCALE GENOMIC DNA]</scope>
    <source>
        <strain evidence="4 5">DSM 14713</strain>
    </source>
</reference>
<feature type="domain" description="IPT/TIG" evidence="3">
    <location>
        <begin position="1526"/>
        <end position="1609"/>
    </location>
</feature>
<dbReference type="PROSITE" id="PS51257">
    <property type="entry name" value="PROKAR_LIPOPROTEIN"/>
    <property type="match status" value="1"/>
</dbReference>
<dbReference type="Gene3D" id="2.60.40.10">
    <property type="entry name" value="Immunoglobulins"/>
    <property type="match status" value="25"/>
</dbReference>
<dbReference type="SUPFAM" id="SSF81296">
    <property type="entry name" value="E set domains"/>
    <property type="match status" value="24"/>
</dbReference>
<feature type="domain" description="IPT/TIG" evidence="3">
    <location>
        <begin position="1613"/>
        <end position="1696"/>
    </location>
</feature>
<dbReference type="CDD" id="cd00603">
    <property type="entry name" value="IPT_PCSR"/>
    <property type="match status" value="2"/>
</dbReference>
<dbReference type="CDD" id="cd00102">
    <property type="entry name" value="IPT"/>
    <property type="match status" value="15"/>
</dbReference>
<evidence type="ECO:0000313" key="4">
    <source>
        <dbReference type="EMBL" id="ATB33021.1"/>
    </source>
</evidence>
<keyword evidence="5" id="KW-1185">Reference proteome</keyword>
<feature type="domain" description="IPT/TIG" evidence="3">
    <location>
        <begin position="1180"/>
        <end position="1263"/>
    </location>
</feature>
<feature type="domain" description="IPT/TIG" evidence="3">
    <location>
        <begin position="39"/>
        <end position="118"/>
    </location>
</feature>
<feature type="compositionally biased region" description="Gly residues" evidence="2">
    <location>
        <begin position="2143"/>
        <end position="2152"/>
    </location>
</feature>
<dbReference type="InterPro" id="IPR002909">
    <property type="entry name" value="IPT_dom"/>
</dbReference>
<gene>
    <name evidence="4" type="ORF">MEBOL_006510</name>
</gene>
<feature type="domain" description="IPT/TIG" evidence="3">
    <location>
        <begin position="1439"/>
        <end position="1522"/>
    </location>
</feature>
<feature type="domain" description="IPT/TIG" evidence="3">
    <location>
        <begin position="934"/>
        <end position="1013"/>
    </location>
</feature>
<organism evidence="4 5">
    <name type="scientific">Melittangium boletus DSM 14713</name>
    <dbReference type="NCBI Taxonomy" id="1294270"/>
    <lineage>
        <taxon>Bacteria</taxon>
        <taxon>Pseudomonadati</taxon>
        <taxon>Myxococcota</taxon>
        <taxon>Myxococcia</taxon>
        <taxon>Myxococcales</taxon>
        <taxon>Cystobacterineae</taxon>
        <taxon>Archangiaceae</taxon>
        <taxon>Melittangium</taxon>
    </lineage>
</organism>
<sequence>MSRFWGFFLTVTALTLGGCGDARPVSDASRGEARQGLAAPTFTSFSPTSGRAWSSTITLTGTGLTGTRVVRFNGVATEFTVNSDTRVSADVPYGATSGPITLVTDSGSVSSPASFTVLPEPEPTGFSPRYGTAGTPVTLTGNNLTGATEVSFDGVDATSFTVVDSTRITATVPPGATTGELRVYTPGGSTSFGVFTVLGSAVPTLTSFSPASSGEGKRVTLTGTGFTGATSVSFNGADVSSIYVESDTSLYVYVPTGASTGRLRVYNSRGVGVSSSDFTVLPAPRITGFSPTSGPVGTVITLNGSGFTGATDVRLGNTPLAVTPQSDTQLTVTLPAGTLSGTFRVDTPGGRATSDSRFAVQSSNGPTLSSFTPNTGWVGTSVTLNGSNFTGTTEVSFNGTPATNFSLSGDTRLYVDVPSGATSGSIRVVNTKGQVGSPPFTVMAAPTLTGFSPASGAVGTVVTLTGSGFAGSTSVRFGSEYANVTVVSATQLTAIVPPRASSGPLHVSVAGQSLTSPESFTVLGGAVPTLTRFSPVSGEAGTQVTLDGSFFTGVSRVEFNGVPASSVSLTSDGRLSASVPPGASTGPLRVVTNAGAVTSSTPFTVLSKPVITGFTPARGTLGSTVTLTGTGFTRVRRVWFAPSLDATFLVDSDTEMKLIVPLGAITGRITLIAGSVSYSDGEFVVDANSAPTLTRISPSAGGVDTSVSLSGSGFTGTTRVSFNGIPARYFSSSGDGALSVWVPPGATSGPIQVINSVGSATSSTSFTVLPPPAVTGLSPASGAAGTRVTLTGTGFTGTSTVRFGVISASRFEVLSDTQMTADVPSGAVSGPVTIHGAAGDSLTSVDFSVVSGCAPFLTGFSPESGGSNVTVTVRGGCFTGTTQVSLQGIPARFSMGSDEVLYLWAPDGATSGPISVRNSMGTATSSQPFTVVPGPVITRISPTSGPPGTQVTVTGTGLARTSWASVTGGLTASYQVLGDTQVVITIPWGGRSGPLSLTTSHGSASSTESFTLQSMNAPTLTGFAPARAGPGTEVLIEGSGFTGLTEVRFNGVKAELFSYNGSDTRLFVVVPPGATTGPITVVNTLGSATSSASLIVDSGSAVSLTGISPARAPVGATVELSGTNLSGCQALFPGLSRGASVLSNTGTRMRVVVPESAASGYLQVRCATGAAWIDFELAPPPRITGISPSSGPSTGGTRVSLTGTGFEPGATVSFGGVAASGVTVVDAEHLSATTPAHAVGVVDVAVSNPSGSRTTLGGGFTYEKAPAPVLTGVAPGSGPTRGGSALTLTGSRFVAGARVTLGSVEATDVTVVSANTLTATAPAHAVGAVDVAVIHPDGQSAVLAKGFTYLAPPTISSVTPDEGESNGGQRVTISGSGFRTGVKVRFGGAEAAGVSVLGDTSLSAFTPVHAPGIVEVEVENADGQSATRGGGFTYVASSGPYLVSVNPNTGVSSGGEPFTLRGGYFAPGATVSMGGASATSITVVDSTTLTGSTPAHAPGTVDVVVRNPDGQTATLGGAFTYSLSPAPTVTGLGPSEGTSNGGTRIFLTGRYFVPGITVLVGGVPATEVYVNDATSLAATTPAHAPGTVDVVVRNPDGQTGTLENGFTYVAAPAPGVSGISPGSGPSSGGTRVTLTGSHFAPGATVLIGGARATEVTWGASHSLTATTSARAAGTVDVVVRNPDGQQATLPGAYTYEPTPAPTLAAINPGHGPATGGTRVTLTGAHFAPGAQVLLGDVAALAVSVTSATSLSATTSAHAPGKVDVVVRNADGQRATLTGAFTYDVPPPPTVISVAPGSGLSTGGARVTVTGTGFGPGASVRFGGGTASGVTVTSDTSLSAILPPHTPGKVDVVVRNTDGQEGALLGGFTYEAAPAPKLMWLSPGRGSSNGGTMVTLSGGNFAPGARVTFGGVAAPVVEVNSPSSLTATTPPHAAGWVAVTVSNPDGQGATLPGAFTYEAAPPPVLSSVSPAAGPSRGGTSVTLRGSGFAPGATVRFGGVAATSVLVVSGTSLSTLSPAHAPGQVDVEVINPDGARAVQAGGFLYEVDGPPTISSVSPDTGSTKGGTVITVRGINFASNTRVTLGGADATNVVVASPTSLTATTPPHATPETVDVSVLNPDGTNSRLEKSFTYTEEPRPDEGEDNGGGCGGCTGGPGLPGIASFLLLGLTPRLRRRVSRR</sequence>
<feature type="domain" description="IPT/TIG" evidence="3">
    <location>
        <begin position="771"/>
        <end position="850"/>
    </location>
</feature>
<feature type="domain" description="IPT/TIG" evidence="3">
    <location>
        <begin position="445"/>
        <end position="523"/>
    </location>
</feature>
<feature type="domain" description="IPT/TIG" evidence="3">
    <location>
        <begin position="120"/>
        <end position="198"/>
    </location>
</feature>
<dbReference type="Proteomes" id="UP000217289">
    <property type="component" value="Chromosome"/>
</dbReference>
<feature type="domain" description="IPT/TIG" evidence="3">
    <location>
        <begin position="1874"/>
        <end position="1957"/>
    </location>
</feature>
<name>A0A250IPB6_9BACT</name>
<dbReference type="InterPro" id="IPR013783">
    <property type="entry name" value="Ig-like_fold"/>
</dbReference>
<feature type="domain" description="IPT/TIG" evidence="3">
    <location>
        <begin position="202"/>
        <end position="281"/>
    </location>
</feature>
<feature type="domain" description="IPT/TIG" evidence="3">
    <location>
        <begin position="1700"/>
        <end position="1783"/>
    </location>
</feature>
<dbReference type="PANTHER" id="PTHR46769:SF2">
    <property type="entry name" value="FIBROCYSTIN-L ISOFORM 2 PRECURSOR-RELATED"/>
    <property type="match status" value="1"/>
</dbReference>
<evidence type="ECO:0000256" key="1">
    <source>
        <dbReference type="ARBA" id="ARBA00022729"/>
    </source>
</evidence>
<evidence type="ECO:0000313" key="5">
    <source>
        <dbReference type="Proteomes" id="UP000217289"/>
    </source>
</evidence>